<dbReference type="EMBL" id="CAJVQC010022112">
    <property type="protein sequence ID" value="CAG8716522.1"/>
    <property type="molecule type" value="Genomic_DNA"/>
</dbReference>
<accession>A0ACA9PNE1</accession>
<protein>
    <submittedName>
        <fullName evidence="1">14061_t:CDS:1</fullName>
    </submittedName>
</protein>
<name>A0ACA9PNE1_9GLOM</name>
<comment type="caution">
    <text evidence="1">The sequence shown here is derived from an EMBL/GenBank/DDBJ whole genome shotgun (WGS) entry which is preliminary data.</text>
</comment>
<evidence type="ECO:0000313" key="1">
    <source>
        <dbReference type="EMBL" id="CAG8716522.1"/>
    </source>
</evidence>
<dbReference type="Proteomes" id="UP000789920">
    <property type="component" value="Unassembled WGS sequence"/>
</dbReference>
<reference evidence="1" key="1">
    <citation type="submission" date="2021-06" db="EMBL/GenBank/DDBJ databases">
        <authorList>
            <person name="Kallberg Y."/>
            <person name="Tangrot J."/>
            <person name="Rosling A."/>
        </authorList>
    </citation>
    <scope>NUCLEOTIDE SEQUENCE</scope>
    <source>
        <strain evidence="1">MA461A</strain>
    </source>
</reference>
<sequence length="809" mass="93723">MLISGHNIELLDGDSATISEAWFLAVCNSINKKISNLRIFVISILGLQSSGKSTLLNALFGCKFAVSAGRCTKGIFMQFLFLERDLSNQLGVDAFILIDTEGLCAPENIGEPESEKKDQKLAKFAMRISNLTIINILGESTRELTKILQIVTKILMHLDMSPDILMVQHATENNATKSIDLEPKLQEILQGVLEIAKKENNKIGTRNLERLSKVNNKKLVKLFAPFKDGIAAYSPPSKQYHKDVVEFYNSIIDNCKNSQSKKKFADWFLLIKSYWDAASRENSSFEKIEETYDFIEFGKQVARLKGTIDMAFLKHKEFIETKIRSIVYKWLSNKDSSVNSVNLINSKCEKLIKTLNNIPEFKSQKCKEEANQTINNYIVSRREFITTKLENMLEGILIRNRFSIFIDRVLEKVLKAWKKLPNEKKLEEAANKIWKLLRDREYATMWSSTNFFKIYKYRIIPELSKIDAIRNVGLAGFSNDKLMELKQDINLVVEQMLRNIKKFNPRIREDGRNSIHVGSDNTPLSVLDQRKNEYVEIIKLRLQYGHSHIFKGHLTGVYLSRAVHQKAVDAEYRDRRDDVLSIPWIKNSETIRLKYFVELAEQVHNGDKDNAVQHFLKPQEKFDGVRQEILNCKNYEDIKKFVNNYMAQVDAIMKELDVKWNGHFQLEEESLPNLSDDELIKKRLGCTVPCFWCGALCWGERGHDNDSGETKIHHSSHQPAGLKGTRNMRTNELRAEACHNRLDVTQMHYNATIKKWGDAKTTDFKDWKFEPHYVTDFNEIMCWFFEMLHEDLAEKWNKKPAAEWDLETN</sequence>
<evidence type="ECO:0000313" key="2">
    <source>
        <dbReference type="Proteomes" id="UP000789920"/>
    </source>
</evidence>
<gene>
    <name evidence="1" type="ORF">RPERSI_LOCUS10938</name>
</gene>
<keyword evidence="2" id="KW-1185">Reference proteome</keyword>
<organism evidence="1 2">
    <name type="scientific">Racocetra persica</name>
    <dbReference type="NCBI Taxonomy" id="160502"/>
    <lineage>
        <taxon>Eukaryota</taxon>
        <taxon>Fungi</taxon>
        <taxon>Fungi incertae sedis</taxon>
        <taxon>Mucoromycota</taxon>
        <taxon>Glomeromycotina</taxon>
        <taxon>Glomeromycetes</taxon>
        <taxon>Diversisporales</taxon>
        <taxon>Gigasporaceae</taxon>
        <taxon>Racocetra</taxon>
    </lineage>
</organism>
<feature type="non-terminal residue" evidence="1">
    <location>
        <position position="809"/>
    </location>
</feature>
<proteinExistence type="predicted"/>